<sequence length="166" mass="17269">MKAHDLAPAPGAKKTPKRVGRGIGGKGGKTAGRGTKGQRARNTVARGFEGGQMPLKQRVPKLKGFTNPFRVSYTAVNLDVLDALGESKVTPEILVARGVVRPGAFVKILARGEISAKVEVHAHAVSRAAEAAITAAGGSVTLIELPFKAEGRAGRPAAKGNQFTNR</sequence>
<evidence type="ECO:0000256" key="5">
    <source>
        <dbReference type="RuleBase" id="RU003888"/>
    </source>
</evidence>
<dbReference type="InterPro" id="IPR001196">
    <property type="entry name" value="Ribosomal_uL15_CS"/>
</dbReference>
<evidence type="ECO:0000259" key="7">
    <source>
        <dbReference type="Pfam" id="PF00828"/>
    </source>
</evidence>
<dbReference type="GO" id="GO:0022625">
    <property type="term" value="C:cytosolic large ribosomal subunit"/>
    <property type="evidence" value="ECO:0007669"/>
    <property type="project" value="TreeGrafter"/>
</dbReference>
<dbReference type="PANTHER" id="PTHR12934">
    <property type="entry name" value="50S RIBOSOMAL PROTEIN L15"/>
    <property type="match status" value="1"/>
</dbReference>
<comment type="similarity">
    <text evidence="1 4 5">Belongs to the universal ribosomal protein uL15 family.</text>
</comment>
<feature type="compositionally biased region" description="Gly residues" evidence="6">
    <location>
        <begin position="21"/>
        <end position="35"/>
    </location>
</feature>
<dbReference type="GO" id="GO:0006412">
    <property type="term" value="P:translation"/>
    <property type="evidence" value="ECO:0007669"/>
    <property type="project" value="UniProtKB-UniRule"/>
</dbReference>
<evidence type="ECO:0000256" key="6">
    <source>
        <dbReference type="SAM" id="MobiDB-lite"/>
    </source>
</evidence>
<dbReference type="InterPro" id="IPR021131">
    <property type="entry name" value="Ribosomal_uL15/eL18"/>
</dbReference>
<protein>
    <recommendedName>
        <fullName evidence="4">Large ribosomal subunit protein uL15</fullName>
    </recommendedName>
</protein>
<evidence type="ECO:0000256" key="1">
    <source>
        <dbReference type="ARBA" id="ARBA00007320"/>
    </source>
</evidence>
<reference evidence="8 9" key="1">
    <citation type="submission" date="2017-10" db="EMBL/GenBank/DDBJ databases">
        <title>Novel microbial diversity and functional potential in the marine mammal oral microbiome.</title>
        <authorList>
            <person name="Dudek N.K."/>
            <person name="Sun C.L."/>
            <person name="Burstein D."/>
            <person name="Kantor R.S."/>
            <person name="Aliaga Goltsman D.S."/>
            <person name="Bik E.M."/>
            <person name="Thomas B.C."/>
            <person name="Banfield J.F."/>
            <person name="Relman D.A."/>
        </authorList>
    </citation>
    <scope>NUCLEOTIDE SEQUENCE [LARGE SCALE GENOMIC DNA]</scope>
    <source>
        <strain evidence="8">DOLJORAL78_61_10</strain>
    </source>
</reference>
<keyword evidence="4" id="KW-0694">RNA-binding</keyword>
<dbReference type="GO" id="GO:0003735">
    <property type="term" value="F:structural constituent of ribosome"/>
    <property type="evidence" value="ECO:0007669"/>
    <property type="project" value="InterPro"/>
</dbReference>
<dbReference type="SUPFAM" id="SSF52080">
    <property type="entry name" value="Ribosomal proteins L15p and L18e"/>
    <property type="match status" value="1"/>
</dbReference>
<keyword evidence="2 4" id="KW-0689">Ribosomal protein</keyword>
<feature type="domain" description="Large ribosomal subunit protein uL15/eL18" evidence="7">
    <location>
        <begin position="76"/>
        <end position="141"/>
    </location>
</feature>
<dbReference type="Pfam" id="PF00828">
    <property type="entry name" value="Ribosomal_L27A"/>
    <property type="match status" value="1"/>
</dbReference>
<dbReference type="PANTHER" id="PTHR12934:SF11">
    <property type="entry name" value="LARGE RIBOSOMAL SUBUNIT PROTEIN UL15M"/>
    <property type="match status" value="1"/>
</dbReference>
<evidence type="ECO:0000256" key="3">
    <source>
        <dbReference type="ARBA" id="ARBA00023274"/>
    </source>
</evidence>
<evidence type="ECO:0000256" key="2">
    <source>
        <dbReference type="ARBA" id="ARBA00022980"/>
    </source>
</evidence>
<dbReference type="PROSITE" id="PS00475">
    <property type="entry name" value="RIBOSOMAL_L15"/>
    <property type="match status" value="1"/>
</dbReference>
<evidence type="ECO:0000313" key="8">
    <source>
        <dbReference type="EMBL" id="PIE34698.1"/>
    </source>
</evidence>
<dbReference type="HAMAP" id="MF_01341">
    <property type="entry name" value="Ribosomal_uL15"/>
    <property type="match status" value="1"/>
</dbReference>
<keyword evidence="4" id="KW-0699">rRNA-binding</keyword>
<evidence type="ECO:0000313" key="9">
    <source>
        <dbReference type="Proteomes" id="UP000230914"/>
    </source>
</evidence>
<comment type="subunit">
    <text evidence="4">Part of the 50S ribosomal subunit.</text>
</comment>
<dbReference type="NCBIfam" id="TIGR01071">
    <property type="entry name" value="rplO_bact"/>
    <property type="match status" value="1"/>
</dbReference>
<dbReference type="GO" id="GO:0019843">
    <property type="term" value="F:rRNA binding"/>
    <property type="evidence" value="ECO:0007669"/>
    <property type="project" value="UniProtKB-UniRule"/>
</dbReference>
<feature type="region of interest" description="Disordered" evidence="6">
    <location>
        <begin position="1"/>
        <end position="50"/>
    </location>
</feature>
<dbReference type="EMBL" id="PDSL01000009">
    <property type="protein sequence ID" value="PIE34698.1"/>
    <property type="molecule type" value="Genomic_DNA"/>
</dbReference>
<comment type="caution">
    <text evidence="8">The sequence shown here is derived from an EMBL/GenBank/DDBJ whole genome shotgun (WGS) entry which is preliminary data.</text>
</comment>
<accession>A0A2G6KGB0</accession>
<organism evidence="8 9">
    <name type="scientific">Ilumatobacter coccineus</name>
    <dbReference type="NCBI Taxonomy" id="467094"/>
    <lineage>
        <taxon>Bacteria</taxon>
        <taxon>Bacillati</taxon>
        <taxon>Actinomycetota</taxon>
        <taxon>Acidimicrobiia</taxon>
        <taxon>Acidimicrobiales</taxon>
        <taxon>Ilumatobacteraceae</taxon>
        <taxon>Ilumatobacter</taxon>
    </lineage>
</organism>
<dbReference type="InterPro" id="IPR030878">
    <property type="entry name" value="Ribosomal_uL15"/>
</dbReference>
<keyword evidence="3 4" id="KW-0687">Ribonucleoprotein</keyword>
<dbReference type="Gene3D" id="3.100.10.10">
    <property type="match status" value="1"/>
</dbReference>
<dbReference type="AlphaFoldDB" id="A0A2G6KGB0"/>
<comment type="function">
    <text evidence="4">Binds to the 23S rRNA.</text>
</comment>
<dbReference type="InterPro" id="IPR036227">
    <property type="entry name" value="Ribosomal_uL15/eL18_sf"/>
</dbReference>
<proteinExistence type="inferred from homology"/>
<gene>
    <name evidence="4" type="primary">rplO</name>
    <name evidence="8" type="ORF">CSA55_00355</name>
</gene>
<name>A0A2G6KGB0_9ACTN</name>
<evidence type="ECO:0000256" key="4">
    <source>
        <dbReference type="HAMAP-Rule" id="MF_01341"/>
    </source>
</evidence>
<dbReference type="InterPro" id="IPR005749">
    <property type="entry name" value="Ribosomal_uL15_bac-type"/>
</dbReference>
<dbReference type="Proteomes" id="UP000230914">
    <property type="component" value="Unassembled WGS sequence"/>
</dbReference>